<dbReference type="InterPro" id="IPR042235">
    <property type="entry name" value="ZP-C_dom"/>
</dbReference>
<evidence type="ECO:0000313" key="3">
    <source>
        <dbReference type="Proteomes" id="UP001234178"/>
    </source>
</evidence>
<dbReference type="EMBL" id="JAOYFB010000002">
    <property type="protein sequence ID" value="KAK4007812.1"/>
    <property type="molecule type" value="Genomic_DNA"/>
</dbReference>
<evidence type="ECO:0000313" key="2">
    <source>
        <dbReference type="EMBL" id="KAK4007812.1"/>
    </source>
</evidence>
<keyword evidence="3" id="KW-1185">Reference proteome</keyword>
<reference evidence="2 3" key="1">
    <citation type="journal article" date="2023" name="Nucleic Acids Res.">
        <title>The hologenome of Daphnia magna reveals possible DNA methylation and microbiome-mediated evolution of the host genome.</title>
        <authorList>
            <person name="Chaturvedi A."/>
            <person name="Li X."/>
            <person name="Dhandapani V."/>
            <person name="Marshall H."/>
            <person name="Kissane S."/>
            <person name="Cuenca-Cambronero M."/>
            <person name="Asole G."/>
            <person name="Calvet F."/>
            <person name="Ruiz-Romero M."/>
            <person name="Marangio P."/>
            <person name="Guigo R."/>
            <person name="Rago D."/>
            <person name="Mirbahai L."/>
            <person name="Eastwood N."/>
            <person name="Colbourne J.K."/>
            <person name="Zhou J."/>
            <person name="Mallon E."/>
            <person name="Orsini L."/>
        </authorList>
    </citation>
    <scope>NUCLEOTIDE SEQUENCE [LARGE SCALE GENOMIC DNA]</scope>
    <source>
        <strain evidence="2">LRV0_1</strain>
    </source>
</reference>
<dbReference type="Gene3D" id="2.60.40.4100">
    <property type="entry name" value="Zona pellucida, ZP-C domain"/>
    <property type="match status" value="1"/>
</dbReference>
<dbReference type="Proteomes" id="UP001234178">
    <property type="component" value="Unassembled WGS sequence"/>
</dbReference>
<organism evidence="2 3">
    <name type="scientific">Daphnia magna</name>
    <dbReference type="NCBI Taxonomy" id="35525"/>
    <lineage>
        <taxon>Eukaryota</taxon>
        <taxon>Metazoa</taxon>
        <taxon>Ecdysozoa</taxon>
        <taxon>Arthropoda</taxon>
        <taxon>Crustacea</taxon>
        <taxon>Branchiopoda</taxon>
        <taxon>Diplostraca</taxon>
        <taxon>Cladocera</taxon>
        <taxon>Anomopoda</taxon>
        <taxon>Daphniidae</taxon>
        <taxon>Daphnia</taxon>
    </lineage>
</organism>
<dbReference type="InterPro" id="IPR001507">
    <property type="entry name" value="ZP_dom"/>
</dbReference>
<evidence type="ECO:0000259" key="1">
    <source>
        <dbReference type="PROSITE" id="PS51034"/>
    </source>
</evidence>
<proteinExistence type="predicted"/>
<protein>
    <recommendedName>
        <fullName evidence="1">ZP domain-containing protein</fullName>
    </recommendedName>
</protein>
<gene>
    <name evidence="2" type="ORF">OUZ56_012964</name>
</gene>
<sequence length="176" mass="19742">MENSHGIQCLFLPGLPTSQLLDSKALLIEVDVENEELPDIRTQVLVGGIAVDQNTRIKIGDHLTFVFHVHEDYMDMFIKNCFASDGLTNRIQLTDSYGCPLRPKLMQAFKRVDNTLHARMTAFRIAETSPLSLTCEVELCREMCSNLTACRMQPAPPILATTSNTIQSQGHHQRSL</sequence>
<comment type="caution">
    <text evidence="2">The sequence shown here is derived from an EMBL/GenBank/DDBJ whole genome shotgun (WGS) entry which is preliminary data.</text>
</comment>
<dbReference type="PANTHER" id="PTHR46560:SF1">
    <property type="entry name" value="MINIATURE"/>
    <property type="match status" value="1"/>
</dbReference>
<dbReference type="PANTHER" id="PTHR46560">
    <property type="entry name" value="CYPHER, ISOFORM B"/>
    <property type="match status" value="1"/>
</dbReference>
<name>A0ABQ9Z4J8_9CRUS</name>
<feature type="domain" description="ZP" evidence="1">
    <location>
        <begin position="1"/>
        <end position="157"/>
    </location>
</feature>
<dbReference type="PROSITE" id="PS51034">
    <property type="entry name" value="ZP_2"/>
    <property type="match status" value="1"/>
</dbReference>
<accession>A0ABQ9Z4J8</accession>